<evidence type="ECO:0000256" key="1">
    <source>
        <dbReference type="PROSITE-ProRule" id="PRU01373"/>
    </source>
</evidence>
<keyword evidence="4" id="KW-1185">Reference proteome</keyword>
<dbReference type="AlphaFoldDB" id="A0A1D8UT65"/>
<keyword evidence="1" id="KW-0133">Cell shape</keyword>
<sequence length="168" mass="18303">MKTAILQARGDGNGLLSFQREQFVVSIGAGGIRADKQEGDHATPAGLLPLRHVLYRADRVLKPRTALSCAPIAPNDGWCDDPTYADYNKAVTLPYPGRHESLWRDDHSYDLIAVLGWNDSPPERGRGSAIFLHLPTQSGVTEGCIALPEPQLRHLLAEELTAIDIQGA</sequence>
<comment type="pathway">
    <text evidence="1">Cell wall biogenesis; peptidoglycan biosynthesis.</text>
</comment>
<accession>A0A1D8UT65</accession>
<dbReference type="PROSITE" id="PS52029">
    <property type="entry name" value="LD_TPASE"/>
    <property type="match status" value="1"/>
</dbReference>
<keyword evidence="1" id="KW-0961">Cell wall biogenesis/degradation</keyword>
<dbReference type="PANTHER" id="PTHR38589">
    <property type="entry name" value="BLR0621 PROTEIN"/>
    <property type="match status" value="1"/>
</dbReference>
<dbReference type="GO" id="GO:0009252">
    <property type="term" value="P:peptidoglycan biosynthetic process"/>
    <property type="evidence" value="ECO:0007669"/>
    <property type="project" value="UniProtKB-KW"/>
</dbReference>
<dbReference type="RefSeq" id="WP_070402566.1">
    <property type="nucleotide sequence ID" value="NZ_BJVW01000009.1"/>
</dbReference>
<gene>
    <name evidence="3" type="ORF">A0U89_06550</name>
</gene>
<feature type="domain" description="L,D-TPase catalytic" evidence="2">
    <location>
        <begin position="1"/>
        <end position="168"/>
    </location>
</feature>
<dbReference type="PANTHER" id="PTHR38589:SF1">
    <property type="entry name" value="BLR0621 PROTEIN"/>
    <property type="match status" value="1"/>
</dbReference>
<reference evidence="3 4" key="1">
    <citation type="journal article" date="2016" name="Microb. Cell Fact.">
        <title>Dissection of exopolysaccharide biosynthesis in Kozakia baliensis.</title>
        <authorList>
            <person name="Brandt J.U."/>
            <person name="Jakob F."/>
            <person name="Behr J."/>
            <person name="Geissler A.J."/>
            <person name="Vogel R.F."/>
        </authorList>
    </citation>
    <scope>NUCLEOTIDE SEQUENCE [LARGE SCALE GENOMIC DNA]</scope>
    <source>
        <strain evidence="3 4">DSM 14400</strain>
    </source>
</reference>
<dbReference type="eggNOG" id="COG3786">
    <property type="taxonomic scope" value="Bacteria"/>
</dbReference>
<dbReference type="STRING" id="153496.A0U89_06550"/>
<protein>
    <recommendedName>
        <fullName evidence="2">L,D-TPase catalytic domain-containing protein</fullName>
    </recommendedName>
</protein>
<dbReference type="EMBL" id="CP014674">
    <property type="protein sequence ID" value="AOX16848.1"/>
    <property type="molecule type" value="Genomic_DNA"/>
</dbReference>
<name>A0A1D8UT65_9PROT</name>
<dbReference type="Pfam" id="PF03734">
    <property type="entry name" value="YkuD"/>
    <property type="match status" value="1"/>
</dbReference>
<organism evidence="3 4">
    <name type="scientific">Kozakia baliensis</name>
    <dbReference type="NCBI Taxonomy" id="153496"/>
    <lineage>
        <taxon>Bacteria</taxon>
        <taxon>Pseudomonadati</taxon>
        <taxon>Pseudomonadota</taxon>
        <taxon>Alphaproteobacteria</taxon>
        <taxon>Acetobacterales</taxon>
        <taxon>Acetobacteraceae</taxon>
        <taxon>Kozakia</taxon>
    </lineage>
</organism>
<dbReference type="GO" id="GO:0008360">
    <property type="term" value="P:regulation of cell shape"/>
    <property type="evidence" value="ECO:0007669"/>
    <property type="project" value="UniProtKB-UniRule"/>
</dbReference>
<evidence type="ECO:0000313" key="3">
    <source>
        <dbReference type="EMBL" id="AOX16848.1"/>
    </source>
</evidence>
<proteinExistence type="predicted"/>
<feature type="active site" description="Proton donor/acceptor" evidence="1">
    <location>
        <position position="133"/>
    </location>
</feature>
<dbReference type="Proteomes" id="UP000179145">
    <property type="component" value="Chromosome"/>
</dbReference>
<dbReference type="OrthoDB" id="9804204at2"/>
<keyword evidence="1" id="KW-0573">Peptidoglycan synthesis</keyword>
<dbReference type="GO" id="GO:0071555">
    <property type="term" value="P:cell wall organization"/>
    <property type="evidence" value="ECO:0007669"/>
    <property type="project" value="UniProtKB-UniRule"/>
</dbReference>
<dbReference type="KEGG" id="kba:A0U89_06550"/>
<feature type="active site" description="Nucleophile" evidence="1">
    <location>
        <position position="144"/>
    </location>
</feature>
<dbReference type="GO" id="GO:0016740">
    <property type="term" value="F:transferase activity"/>
    <property type="evidence" value="ECO:0007669"/>
    <property type="project" value="InterPro"/>
</dbReference>
<evidence type="ECO:0000313" key="4">
    <source>
        <dbReference type="Proteomes" id="UP000179145"/>
    </source>
</evidence>
<evidence type="ECO:0000259" key="2">
    <source>
        <dbReference type="PROSITE" id="PS52029"/>
    </source>
</evidence>
<dbReference type="InterPro" id="IPR005490">
    <property type="entry name" value="LD_TPept_cat_dom"/>
</dbReference>